<gene>
    <name evidence="2" type="ORF">GCM10007932_46330</name>
</gene>
<reference evidence="3" key="1">
    <citation type="journal article" date="2019" name="Int. J. Syst. Evol. Microbiol.">
        <title>The Global Catalogue of Microorganisms (GCM) 10K type strain sequencing project: providing services to taxonomists for standard genome sequencing and annotation.</title>
        <authorList>
            <consortium name="The Broad Institute Genomics Platform"/>
            <consortium name="The Broad Institute Genome Sequencing Center for Infectious Disease"/>
            <person name="Wu L."/>
            <person name="Ma J."/>
        </authorList>
    </citation>
    <scope>NUCLEOTIDE SEQUENCE [LARGE SCALE GENOMIC DNA]</scope>
    <source>
        <strain evidence="3">NBRC 15640</strain>
    </source>
</reference>
<dbReference type="PRINTS" id="PR00081">
    <property type="entry name" value="GDHRDH"/>
</dbReference>
<dbReference type="FunFam" id="3.40.50.720:FF:000084">
    <property type="entry name" value="Short-chain dehydrogenase reductase"/>
    <property type="match status" value="1"/>
</dbReference>
<dbReference type="InterPro" id="IPR002347">
    <property type="entry name" value="SDR_fam"/>
</dbReference>
<comment type="caution">
    <text evidence="2">The sequence shown here is derived from an EMBL/GenBank/DDBJ whole genome shotgun (WGS) entry which is preliminary data.</text>
</comment>
<sequence>MSSNTILITGATAGIGLATAKSLSEKGHRLVVTGRNSEKLEATVKCLQGEVIPVLCDSEKMSDIQTLGEKLKTDNIRLDGVVLNAGVYFPNELETTTLEAFELTMNVNFKAPYFTLQALLPVLNNPTSVVMVSSLVVKKAFPSSSLYSASKAALEGVVGCLNVDLAEKGIRINSVRPGVTATEIQGKAGMNDEAFEGLKSFMNTTPLGRILETSDIVPAIEYLLSPVSEGMRGGSLDVDAGHAL</sequence>
<dbReference type="PANTHER" id="PTHR43975">
    <property type="entry name" value="ZGC:101858"/>
    <property type="match status" value="1"/>
</dbReference>
<evidence type="ECO:0000313" key="3">
    <source>
        <dbReference type="Proteomes" id="UP001156690"/>
    </source>
</evidence>
<dbReference type="Pfam" id="PF13561">
    <property type="entry name" value="adh_short_C2"/>
    <property type="match status" value="1"/>
</dbReference>
<accession>A0AAV5NZ60</accession>
<evidence type="ECO:0000313" key="2">
    <source>
        <dbReference type="EMBL" id="GLQ75271.1"/>
    </source>
</evidence>
<dbReference type="SUPFAM" id="SSF51735">
    <property type="entry name" value="NAD(P)-binding Rossmann-fold domains"/>
    <property type="match status" value="1"/>
</dbReference>
<dbReference type="EMBL" id="BSNX01000067">
    <property type="protein sequence ID" value="GLQ75271.1"/>
    <property type="molecule type" value="Genomic_DNA"/>
</dbReference>
<dbReference type="RefSeq" id="WP_126608695.1">
    <property type="nucleotide sequence ID" value="NZ_AP025144.1"/>
</dbReference>
<proteinExistence type="inferred from homology"/>
<dbReference type="Gene3D" id="3.40.50.720">
    <property type="entry name" value="NAD(P)-binding Rossmann-like Domain"/>
    <property type="match status" value="1"/>
</dbReference>
<dbReference type="AlphaFoldDB" id="A0AAV5NZ60"/>
<dbReference type="Proteomes" id="UP001156690">
    <property type="component" value="Unassembled WGS sequence"/>
</dbReference>
<comment type="similarity">
    <text evidence="1">Belongs to the short-chain dehydrogenases/reductases (SDR) family.</text>
</comment>
<dbReference type="CDD" id="cd05233">
    <property type="entry name" value="SDR_c"/>
    <property type="match status" value="1"/>
</dbReference>
<keyword evidence="3" id="KW-1185">Reference proteome</keyword>
<evidence type="ECO:0000256" key="1">
    <source>
        <dbReference type="ARBA" id="ARBA00006484"/>
    </source>
</evidence>
<organism evidence="2 3">
    <name type="scientific">Vibrio penaeicida</name>
    <dbReference type="NCBI Taxonomy" id="104609"/>
    <lineage>
        <taxon>Bacteria</taxon>
        <taxon>Pseudomonadati</taxon>
        <taxon>Pseudomonadota</taxon>
        <taxon>Gammaproteobacteria</taxon>
        <taxon>Vibrionales</taxon>
        <taxon>Vibrionaceae</taxon>
        <taxon>Vibrio</taxon>
    </lineage>
</organism>
<dbReference type="InterPro" id="IPR036291">
    <property type="entry name" value="NAD(P)-bd_dom_sf"/>
</dbReference>
<protein>
    <submittedName>
        <fullName evidence="2">Short-chain dehydrogenase</fullName>
    </submittedName>
</protein>
<name>A0AAV5NZ60_9VIBR</name>
<dbReference type="PANTHER" id="PTHR43975:SF2">
    <property type="entry name" value="EG:BACR7A4.14 PROTEIN-RELATED"/>
    <property type="match status" value="1"/>
</dbReference>